<feature type="domain" description="Lipid/polyisoprenoid-binding YceI-like" evidence="2">
    <location>
        <begin position="22"/>
        <end position="183"/>
    </location>
</feature>
<evidence type="ECO:0000256" key="1">
    <source>
        <dbReference type="SAM" id="SignalP"/>
    </source>
</evidence>
<organism evidence="3 4">
    <name type="scientific">Alloacidobacterium dinghuense</name>
    <dbReference type="NCBI Taxonomy" id="2763107"/>
    <lineage>
        <taxon>Bacteria</taxon>
        <taxon>Pseudomonadati</taxon>
        <taxon>Acidobacteriota</taxon>
        <taxon>Terriglobia</taxon>
        <taxon>Terriglobales</taxon>
        <taxon>Acidobacteriaceae</taxon>
        <taxon>Alloacidobacterium</taxon>
    </lineage>
</organism>
<dbReference type="InterPro" id="IPR036761">
    <property type="entry name" value="TTHA0802/YceI-like_sf"/>
</dbReference>
<dbReference type="SMART" id="SM00867">
    <property type="entry name" value="YceI"/>
    <property type="match status" value="1"/>
</dbReference>
<dbReference type="Gene3D" id="2.40.128.110">
    <property type="entry name" value="Lipid/polyisoprenoid-binding, YceI-like"/>
    <property type="match status" value="1"/>
</dbReference>
<feature type="chain" id="PRO_5028912516" evidence="1">
    <location>
        <begin position="21"/>
        <end position="183"/>
    </location>
</feature>
<dbReference type="PANTHER" id="PTHR34406">
    <property type="entry name" value="PROTEIN YCEI"/>
    <property type="match status" value="1"/>
</dbReference>
<name>A0A7G8BGK1_9BACT</name>
<dbReference type="PANTHER" id="PTHR34406:SF1">
    <property type="entry name" value="PROTEIN YCEI"/>
    <property type="match status" value="1"/>
</dbReference>
<gene>
    <name evidence="3" type="ORF">H7849_21850</name>
</gene>
<feature type="signal peptide" evidence="1">
    <location>
        <begin position="1"/>
        <end position="20"/>
    </location>
</feature>
<keyword evidence="1" id="KW-0732">Signal</keyword>
<evidence type="ECO:0000313" key="3">
    <source>
        <dbReference type="EMBL" id="QNI31671.1"/>
    </source>
</evidence>
<evidence type="ECO:0000259" key="2">
    <source>
        <dbReference type="SMART" id="SM00867"/>
    </source>
</evidence>
<dbReference type="Pfam" id="PF04264">
    <property type="entry name" value="YceI"/>
    <property type="match status" value="1"/>
</dbReference>
<dbReference type="KEGG" id="adin:H7849_21850"/>
<keyword evidence="4" id="KW-1185">Reference proteome</keyword>
<dbReference type="InterPro" id="IPR007372">
    <property type="entry name" value="Lipid/polyisoprenoid-bd_YceI"/>
</dbReference>
<dbReference type="EMBL" id="CP060394">
    <property type="protein sequence ID" value="QNI31671.1"/>
    <property type="molecule type" value="Genomic_DNA"/>
</dbReference>
<dbReference type="AlphaFoldDB" id="A0A7G8BGK1"/>
<accession>A0A7G8BGK1</accession>
<dbReference type="SUPFAM" id="SSF101874">
    <property type="entry name" value="YceI-like"/>
    <property type="match status" value="1"/>
</dbReference>
<proteinExistence type="predicted"/>
<dbReference type="RefSeq" id="WP_186742517.1">
    <property type="nucleotide sequence ID" value="NZ_CP060394.1"/>
</dbReference>
<dbReference type="Proteomes" id="UP000515312">
    <property type="component" value="Chromosome"/>
</dbReference>
<reference evidence="3 4" key="1">
    <citation type="submission" date="2020-08" db="EMBL/GenBank/DDBJ databases">
        <title>Edaphobacter telluris sp. nov. and Acidobacterium dinghuensis sp. nov., two acidobacteria isolated from forest soil.</title>
        <authorList>
            <person name="Fu J."/>
            <person name="Qiu L."/>
        </authorList>
    </citation>
    <scope>NUCLEOTIDE SEQUENCE [LARGE SCALE GENOMIC DNA]</scope>
    <source>
        <strain evidence="3">4Y35</strain>
    </source>
</reference>
<sequence length="183" mass="20185">MKAILLSILLCFFGSQYALAVERQIDPEQSTLTIHVGKSGLLLAAAHEYTVTAPIANGTIDDGVSAEISFRVEAIRLTVLPEEHRSKIQHAMQERVLESSRFPEIYFASDKVQSTAEGEWDVLGQLTLHGETRTVLVHVNSLDGKYIGSTMIKQTDFGIQPVSVGGGTRIKNELKIDFSIKMR</sequence>
<protein>
    <submittedName>
        <fullName evidence="3">YceI family protein</fullName>
    </submittedName>
</protein>
<evidence type="ECO:0000313" key="4">
    <source>
        <dbReference type="Proteomes" id="UP000515312"/>
    </source>
</evidence>